<evidence type="ECO:0008006" key="3">
    <source>
        <dbReference type="Google" id="ProtNLM"/>
    </source>
</evidence>
<dbReference type="RefSeq" id="WP_169590403.1">
    <property type="nucleotide sequence ID" value="NZ_VCQU01000007.1"/>
</dbReference>
<reference evidence="1 2" key="2">
    <citation type="submission" date="2020-06" db="EMBL/GenBank/DDBJ databases">
        <title>Antribacter stalactiti gen. nov., sp. nov., a new member of the family Nacardiaceae isolated from a cave.</title>
        <authorList>
            <person name="Kim I.S."/>
        </authorList>
    </citation>
    <scope>NUCLEOTIDE SEQUENCE [LARGE SCALE GENOMIC DNA]</scope>
    <source>
        <strain evidence="1 2">YC2-7</strain>
    </source>
</reference>
<dbReference type="SUPFAM" id="SSF159245">
    <property type="entry name" value="AttH-like"/>
    <property type="match status" value="1"/>
</dbReference>
<name>A0A848KPG2_9NOCA</name>
<protein>
    <recommendedName>
        <fullName evidence="3">AttH domain-containing protein</fullName>
    </recommendedName>
</protein>
<dbReference type="Proteomes" id="UP000535543">
    <property type="component" value="Unassembled WGS sequence"/>
</dbReference>
<accession>A0A848KPG2</accession>
<gene>
    <name evidence="1" type="ORF">FGL95_20890</name>
</gene>
<organism evidence="1 2">
    <name type="scientific">Antrihabitans stalactiti</name>
    <dbReference type="NCBI Taxonomy" id="2584121"/>
    <lineage>
        <taxon>Bacteria</taxon>
        <taxon>Bacillati</taxon>
        <taxon>Actinomycetota</taxon>
        <taxon>Actinomycetes</taxon>
        <taxon>Mycobacteriales</taxon>
        <taxon>Nocardiaceae</taxon>
        <taxon>Antrihabitans</taxon>
    </lineage>
</organism>
<proteinExistence type="predicted"/>
<reference evidence="1 2" key="1">
    <citation type="submission" date="2019-05" db="EMBL/GenBank/DDBJ databases">
        <authorList>
            <person name="Lee S.D."/>
        </authorList>
    </citation>
    <scope>NUCLEOTIDE SEQUENCE [LARGE SCALE GENOMIC DNA]</scope>
    <source>
        <strain evidence="1 2">YC2-7</strain>
    </source>
</reference>
<evidence type="ECO:0000313" key="1">
    <source>
        <dbReference type="EMBL" id="NMN97497.1"/>
    </source>
</evidence>
<evidence type="ECO:0000313" key="2">
    <source>
        <dbReference type="Proteomes" id="UP000535543"/>
    </source>
</evidence>
<dbReference type="EMBL" id="VCQU01000007">
    <property type="protein sequence ID" value="NMN97497.1"/>
    <property type="molecule type" value="Genomic_DNA"/>
</dbReference>
<dbReference type="AlphaFoldDB" id="A0A848KPG2"/>
<comment type="caution">
    <text evidence="1">The sequence shown here is derived from an EMBL/GenBank/DDBJ whole genome shotgun (WGS) entry which is preliminary data.</text>
</comment>
<keyword evidence="2" id="KW-1185">Reference proteome</keyword>
<sequence length="335" mass="36187">MRASQMSVDEAVAPRFPHIAIGRAHYESTYLKACHPDEPLGMWIRYTIRKSPGQRPMGSVWCTVFESDGPTAVKVNSDVLATPDGTSLAIGDHGSISARGASGSAAASDVSARWNIRFSGDEGPLAHLPYAWMYRAPLPKTKSTSPRPDMRLNGSFTLNDREISLDGWRGMLGHNWGTEHAHRWIWLQASGFAESPGTWLDVVLGRLNIGPFTTPWVASGVISHAGVRHRIGGPHRARATAIREYVGGNTLSLPGDALVADVEVTAPQERFVGWRYADPAGGEHQVRNCSIASMALTLTGTGSGPTSLHTAFGATYELGTAEFDDTLPMQPYPDQ</sequence>